<evidence type="ECO:0000256" key="1">
    <source>
        <dbReference type="SAM" id="MobiDB-lite"/>
    </source>
</evidence>
<organism evidence="2">
    <name type="scientific">Chromera velia CCMP2878</name>
    <dbReference type="NCBI Taxonomy" id="1169474"/>
    <lineage>
        <taxon>Eukaryota</taxon>
        <taxon>Sar</taxon>
        <taxon>Alveolata</taxon>
        <taxon>Colpodellida</taxon>
        <taxon>Chromeraceae</taxon>
        <taxon>Chromera</taxon>
    </lineage>
</organism>
<proteinExistence type="predicted"/>
<name>A0A0G4G8T4_9ALVE</name>
<sequence length="1414" mass="153522">MFALAYSNFSTLLLSSEVPKEKELCRRSPKGTRIFLLCVSVALTLCMQENIYGALYDMLNQNYQVHEDFRCVVLQSEDDLWRADPPFLNRFEKQVLEVGKAGGARDSRAHCVHIDTEVERLAEVCVSTAEEGVSTSPLKPRHLLPGFSSETTALMEDRIAVRVGETMKGPVAFEAIQQTAFDEVFRLATPEGILRVHGAPLRGSGPDDLAQSIVSRVREMPRRDLPAYLSALFRDDECVRSFGDRMEVACPRALGKETEGGAAQTPGQSPIVTKSALFAVSGGFLDLPEVSAQASPPPSLVRMRHLAAFSTESELERELGSFLADKGGRVGEPSGSSGVSDSQTDAEAHHLLILLCNPRSDLLAHCKNRVDAAVNEYMQLQRPTGTSEAQCTHQPTKHVVLLLLGARSSLTSPDYVHQFPLGGGWRQMHLESVTRESPPVESLLAPFAEIVEPGSGAFPFHEAIREIVLPCMWYMKYPQNLSAVRYVTETAEKIRESKFLCNEILWRACKKGEPELLQPAFRGSAAAASRGLDATSAFSSKTSANGPWWWSVVAGEGASGRPKMGDGETLHASLVNRIRERLRIPLAKTLFQLEEAGALGSVKALAGEPCEARLECLKRLWTQHARDHIDITKVPTPDRQEFFKVPVSLGHVRLPFSKLKTNLVVSGVERCLKELNQMQKQQQQQQYPQDVQNILSAARHRVHKSVGPGFEDLDSSQTPGAIGSEGGSRGARGARTAAFVREGGLQRWVDAVSSLFQRFPRFQQLSLSQAEQTQSFDDTPVVLSVLHRTVSLFIGDASGIHPAMEGAGGRKMSCVLASPLEALEVHLIETVLPMVKRIAELNRGGAWGAEKQVAGSSPPLGLKDWMECLLNAQFSTDVLREWSQLLFRSAILSAVQFGTLSALPSNLIDLGVGAEASPVPLFASLFSLAHPVDVRDLIVNVLDRLPMRRFNPQGFYRPQGECHGIALLACAGVELENEYYGDVTGGQRLLQALCRSIELVGVEDGEGEGFMGGFSDIGSIVGTLTVVGCHTQNGGSAGFIRTAGKVAAMATVVNAIEFAALGGGVLQRGEIASVWECPFFNWDVLMHPNGCPLGLKQRFVNGVDFSLQYFCGVVEKLQELGGESLADGEDERRPSRVFCDFSTLLSVAILRWFVGSLAAFVAPHVAGLLLEGAEEDRRNLEGNTEAVKLAESKFSHLSEFLRALNLDRLLALHDPKFPVVVHTLRLFFLRQLRLSLSRDTLRRTTALARGERRRPLAALTLNCLVTSGGVGGLSVMRDVFPFTLGRMKGDRVSRVDELTESLVLQVACALAMAEKLPRQSNGLLPFLSLVKTLLGDAAGEERGRDQPVAAAAAAAASSSAAVSTRPEGRGGRLRAGFAAVAGAFLPGSPIDESAQAIAAVKGNVTRYNCECGYL</sequence>
<dbReference type="EMBL" id="CDMZ01000970">
    <property type="protein sequence ID" value="CEM24831.1"/>
    <property type="molecule type" value="Genomic_DNA"/>
</dbReference>
<protein>
    <submittedName>
        <fullName evidence="2">Uncharacterized protein</fullName>
    </submittedName>
</protein>
<feature type="region of interest" description="Disordered" evidence="1">
    <location>
        <begin position="706"/>
        <end position="733"/>
    </location>
</feature>
<reference evidence="2" key="1">
    <citation type="submission" date="2014-11" db="EMBL/GenBank/DDBJ databases">
        <authorList>
            <person name="Otto D Thomas"/>
            <person name="Naeem Raeece"/>
        </authorList>
    </citation>
    <scope>NUCLEOTIDE SEQUENCE</scope>
</reference>
<gene>
    <name evidence="2" type="ORF">Cvel_4327</name>
</gene>
<accession>A0A0G4G8T4</accession>
<dbReference type="VEuPathDB" id="CryptoDB:Cvel_4327"/>
<evidence type="ECO:0000313" key="2">
    <source>
        <dbReference type="EMBL" id="CEM24831.1"/>
    </source>
</evidence>